<dbReference type="Proteomes" id="UP000885690">
    <property type="component" value="Unassembled WGS sequence"/>
</dbReference>
<evidence type="ECO:0000256" key="1">
    <source>
        <dbReference type="ARBA" id="ARBA00023235"/>
    </source>
</evidence>
<dbReference type="EMBL" id="DQWS01000153">
    <property type="protein sequence ID" value="HDD53220.1"/>
    <property type="molecule type" value="Genomic_DNA"/>
</dbReference>
<proteinExistence type="predicted"/>
<dbReference type="Gene3D" id="3.30.429.10">
    <property type="entry name" value="Macrophage Migration Inhibitory Factor"/>
    <property type="match status" value="1"/>
</dbReference>
<comment type="caution">
    <text evidence="3">The sequence shown here is derived from an EMBL/GenBank/DDBJ whole genome shotgun (WGS) entry which is preliminary data.</text>
</comment>
<organism evidence="3">
    <name type="scientific">Thermosulfidibacter takaii</name>
    <dbReference type="NCBI Taxonomy" id="412593"/>
    <lineage>
        <taxon>Bacteria</taxon>
        <taxon>Pseudomonadati</taxon>
        <taxon>Thermosulfidibacterota</taxon>
        <taxon>Thermosulfidibacteria</taxon>
        <taxon>Thermosulfidibacterales</taxon>
        <taxon>Thermosulfidibacteraceae</taxon>
    </lineage>
</organism>
<dbReference type="NCBIfam" id="NF041920">
    <property type="entry name" value="DmpI"/>
    <property type="match status" value="1"/>
</dbReference>
<evidence type="ECO:0000313" key="3">
    <source>
        <dbReference type="EMBL" id="HDD53220.1"/>
    </source>
</evidence>
<dbReference type="InterPro" id="IPR014347">
    <property type="entry name" value="Tautomerase/MIF_sf"/>
</dbReference>
<protein>
    <submittedName>
        <fullName evidence="3">4-oxalocrotonate tautomerase</fullName>
    </submittedName>
</protein>
<evidence type="ECO:0000259" key="2">
    <source>
        <dbReference type="Pfam" id="PF01361"/>
    </source>
</evidence>
<dbReference type="InterPro" id="IPR004370">
    <property type="entry name" value="4-OT-like_dom"/>
</dbReference>
<dbReference type="AlphaFoldDB" id="A0A7C0YDW7"/>
<dbReference type="SUPFAM" id="SSF55331">
    <property type="entry name" value="Tautomerase/MIF"/>
    <property type="match status" value="1"/>
</dbReference>
<keyword evidence="1" id="KW-0413">Isomerase</keyword>
<gene>
    <name evidence="3" type="ORF">ENF32_04040</name>
</gene>
<dbReference type="Pfam" id="PF01361">
    <property type="entry name" value="Tautomerase"/>
    <property type="match status" value="1"/>
</dbReference>
<name>A0A7C0YDW7_9BACT</name>
<sequence>MPTVIIDGPPLNIKKKRALVSAITEVISKTYEWPAERIIVIIHENPDENVARGGKLLADKHIGQNPQDT</sequence>
<accession>A0A7C0YDW7</accession>
<reference evidence="3" key="1">
    <citation type="journal article" date="2020" name="mSystems">
        <title>Genome- and Community-Level Interaction Insights into Carbon Utilization and Element Cycling Functions of Hydrothermarchaeota in Hydrothermal Sediment.</title>
        <authorList>
            <person name="Zhou Z."/>
            <person name="Liu Y."/>
            <person name="Xu W."/>
            <person name="Pan J."/>
            <person name="Luo Z.H."/>
            <person name="Li M."/>
        </authorList>
    </citation>
    <scope>NUCLEOTIDE SEQUENCE [LARGE SCALE GENOMIC DNA]</scope>
    <source>
        <strain evidence="3">HyVt-115</strain>
    </source>
</reference>
<dbReference type="GO" id="GO:0016853">
    <property type="term" value="F:isomerase activity"/>
    <property type="evidence" value="ECO:0007669"/>
    <property type="project" value="UniProtKB-KW"/>
</dbReference>
<feature type="domain" description="4-oxalocrotonate tautomerase-like" evidence="2">
    <location>
        <begin position="2"/>
        <end position="59"/>
    </location>
</feature>